<protein>
    <submittedName>
        <fullName evidence="1">Uncharacterized protein</fullName>
    </submittedName>
</protein>
<name>A0ABY9EAL9_9GAMM</name>
<accession>A0ABY9EAL9</accession>
<organism evidence="1 2">
    <name type="scientific">Microbulbifer spongiae</name>
    <dbReference type="NCBI Taxonomy" id="2944933"/>
    <lineage>
        <taxon>Bacteria</taxon>
        <taxon>Pseudomonadati</taxon>
        <taxon>Pseudomonadota</taxon>
        <taxon>Gammaproteobacteria</taxon>
        <taxon>Cellvibrionales</taxon>
        <taxon>Microbulbiferaceae</taxon>
        <taxon>Microbulbifer</taxon>
    </lineage>
</organism>
<reference evidence="1 2" key="1">
    <citation type="submission" date="2022-05" db="EMBL/GenBank/DDBJ databases">
        <title>Microbulbifer sp. nov., isolated from sponge.</title>
        <authorList>
            <person name="Gao L."/>
        </authorList>
    </citation>
    <scope>NUCLEOTIDE SEQUENCE [LARGE SCALE GENOMIC DNA]</scope>
    <source>
        <strain evidence="1 2">MI-G</strain>
    </source>
</reference>
<dbReference type="EMBL" id="CP098023">
    <property type="protein sequence ID" value="WKD50068.1"/>
    <property type="molecule type" value="Genomic_DNA"/>
</dbReference>
<evidence type="ECO:0000313" key="2">
    <source>
        <dbReference type="Proteomes" id="UP001321520"/>
    </source>
</evidence>
<evidence type="ECO:0000313" key="1">
    <source>
        <dbReference type="EMBL" id="WKD50068.1"/>
    </source>
</evidence>
<sequence>MENNCEAKNFINGEPHNLNPTLAHSFSEVAWRSISSEESRAKWPKRIETTQAEDETIFCNTQEIKPICHRVRIDKCEEIRKKTNSIYKIHKHPCHQREDDLAFRKDEKDITSGCAWLLGNEPGSTRFKKIGVFYDIS</sequence>
<dbReference type="RefSeq" id="WP_301416008.1">
    <property type="nucleotide sequence ID" value="NZ_CP098023.1"/>
</dbReference>
<dbReference type="Proteomes" id="UP001321520">
    <property type="component" value="Chromosome"/>
</dbReference>
<keyword evidence="2" id="KW-1185">Reference proteome</keyword>
<proteinExistence type="predicted"/>
<gene>
    <name evidence="1" type="ORF">M8T91_01170</name>
</gene>